<dbReference type="GO" id="GO:0005506">
    <property type="term" value="F:iron ion binding"/>
    <property type="evidence" value="ECO:0007669"/>
    <property type="project" value="InterPro"/>
</dbReference>
<evidence type="ECO:0000256" key="3">
    <source>
        <dbReference type="ARBA" id="ARBA00022723"/>
    </source>
</evidence>
<evidence type="ECO:0000256" key="2">
    <source>
        <dbReference type="ARBA" id="ARBA00022714"/>
    </source>
</evidence>
<comment type="caution">
    <text evidence="9">The sequence shown here is derived from an EMBL/GenBank/DDBJ whole genome shotgun (WGS) entry which is preliminary data.</text>
</comment>
<dbReference type="Gene3D" id="3.90.380.10">
    <property type="entry name" value="Naphthalene 1,2-dioxygenase Alpha Subunit, Chain A, domain 1"/>
    <property type="match status" value="1"/>
</dbReference>
<dbReference type="SUPFAM" id="SSF55961">
    <property type="entry name" value="Bet v1-like"/>
    <property type="match status" value="1"/>
</dbReference>
<evidence type="ECO:0000313" key="9">
    <source>
        <dbReference type="EMBL" id="MBB5539161.1"/>
    </source>
</evidence>
<name>A0A7W8UGW4_9HYPH</name>
<evidence type="ECO:0000313" key="10">
    <source>
        <dbReference type="Proteomes" id="UP000585507"/>
    </source>
</evidence>
<evidence type="ECO:0000256" key="4">
    <source>
        <dbReference type="ARBA" id="ARBA00023002"/>
    </source>
</evidence>
<dbReference type="Proteomes" id="UP000585507">
    <property type="component" value="Unassembled WGS sequence"/>
</dbReference>
<dbReference type="Pfam" id="PF00355">
    <property type="entry name" value="Rieske"/>
    <property type="match status" value="1"/>
</dbReference>
<dbReference type="PANTHER" id="PTHR43756:SF5">
    <property type="entry name" value="CHOLINE MONOOXYGENASE, CHLOROPLASTIC"/>
    <property type="match status" value="1"/>
</dbReference>
<dbReference type="PRINTS" id="PR00090">
    <property type="entry name" value="RNGDIOXGNASE"/>
</dbReference>
<evidence type="ECO:0000256" key="6">
    <source>
        <dbReference type="ARBA" id="ARBA00023014"/>
    </source>
</evidence>
<keyword evidence="10" id="KW-1185">Reference proteome</keyword>
<dbReference type="InterPro" id="IPR017941">
    <property type="entry name" value="Rieske_2Fe-2S"/>
</dbReference>
<dbReference type="PROSITE" id="PS51296">
    <property type="entry name" value="RIESKE"/>
    <property type="match status" value="1"/>
</dbReference>
<dbReference type="RefSeq" id="WP_162709269.1">
    <property type="nucleotide sequence ID" value="NZ_JACHBK010000017.1"/>
</dbReference>
<dbReference type="PANTHER" id="PTHR43756">
    <property type="entry name" value="CHOLINE MONOOXYGENASE, CHLOROPLASTIC"/>
    <property type="match status" value="1"/>
</dbReference>
<keyword evidence="6" id="KW-0411">Iron-sulfur</keyword>
<dbReference type="SUPFAM" id="SSF50022">
    <property type="entry name" value="ISP domain"/>
    <property type="match status" value="1"/>
</dbReference>
<evidence type="ECO:0000256" key="5">
    <source>
        <dbReference type="ARBA" id="ARBA00023004"/>
    </source>
</evidence>
<reference evidence="9 10" key="1">
    <citation type="submission" date="2020-08" db="EMBL/GenBank/DDBJ databases">
        <title>Genomic Encyclopedia of Type Strains, Phase IV (KMG-V): Genome sequencing to study the core and pangenomes of soil and plant-associated prokaryotes.</title>
        <authorList>
            <person name="Whitman W."/>
        </authorList>
    </citation>
    <scope>NUCLEOTIDE SEQUENCE [LARGE SCALE GENOMIC DNA]</scope>
    <source>
        <strain evidence="9 10">SEMIA 4084</strain>
    </source>
</reference>
<keyword evidence="4" id="KW-0560">Oxidoreductase</keyword>
<keyword evidence="3" id="KW-0479">Metal-binding</keyword>
<sequence length="413" mass="46005">MASAETGVAEWREGHSLPQSFYTSGMTFNADMEMLSTSQWLLVDHESRIAKPGDYFLFEFGAESVIVIRNRSGDVNAFFNVCRHRGSRICLENEGNKRVLTCPYHSWSYDLNGKLRGAHLMPSDFDPTNVALAPAHVRVFEGLIFLNFMKGTPPDFDAFCAPFGALLRGQGLASAKIAARKLYPTAANWKLVVENFFECYHCNSAHPTYCSVHDKMKMLAFGAGAGSGDDQDTILYQEKLKRWEEHSEGLGYPVGMFADNAESVYFRSGNRLPIADDAKTESLDGKPLAPLMTEFGVFDGGQTGCVFNPIGTVLVNNDHAVIFHFIPKSAHQTDVEAIWLVAPHAVEGQDYQPADLMRVWDVTLGEDKTITENNQLGVNSARYQPGRYSTQERRIAEFAKWYMEAVSARPQAL</sequence>
<comment type="cofactor">
    <cofactor evidence="1">
        <name>Fe cation</name>
        <dbReference type="ChEBI" id="CHEBI:24875"/>
    </cofactor>
</comment>
<dbReference type="CDD" id="cd03469">
    <property type="entry name" value="Rieske_RO_Alpha_N"/>
    <property type="match status" value="1"/>
</dbReference>
<evidence type="ECO:0000256" key="7">
    <source>
        <dbReference type="ARBA" id="ARBA00023027"/>
    </source>
</evidence>
<dbReference type="GO" id="GO:0016491">
    <property type="term" value="F:oxidoreductase activity"/>
    <property type="evidence" value="ECO:0007669"/>
    <property type="project" value="UniProtKB-KW"/>
</dbReference>
<dbReference type="EMBL" id="JACHBK010000017">
    <property type="protein sequence ID" value="MBB5539161.1"/>
    <property type="molecule type" value="Genomic_DNA"/>
</dbReference>
<keyword evidence="7" id="KW-0520">NAD</keyword>
<dbReference type="InterPro" id="IPR015881">
    <property type="entry name" value="ARHD_Rieske_2Fe_2S"/>
</dbReference>
<gene>
    <name evidence="9" type="ORF">GGD55_005905</name>
</gene>
<accession>A0A7W8UGW4</accession>
<dbReference type="InterPro" id="IPR001663">
    <property type="entry name" value="Rng_hydr_dOase-A"/>
</dbReference>
<keyword evidence="5" id="KW-0408">Iron</keyword>
<dbReference type="GO" id="GO:0051537">
    <property type="term" value="F:2 iron, 2 sulfur cluster binding"/>
    <property type="evidence" value="ECO:0007669"/>
    <property type="project" value="UniProtKB-KW"/>
</dbReference>
<organism evidence="9 10">
    <name type="scientific">Rhizobium giardinii</name>
    <dbReference type="NCBI Taxonomy" id="56731"/>
    <lineage>
        <taxon>Bacteria</taxon>
        <taxon>Pseudomonadati</taxon>
        <taxon>Pseudomonadota</taxon>
        <taxon>Alphaproteobacteria</taxon>
        <taxon>Hyphomicrobiales</taxon>
        <taxon>Rhizobiaceae</taxon>
        <taxon>Rhizobium/Agrobacterium group</taxon>
        <taxon>Rhizobium</taxon>
    </lineage>
</organism>
<keyword evidence="2" id="KW-0001">2Fe-2S</keyword>
<evidence type="ECO:0000256" key="1">
    <source>
        <dbReference type="ARBA" id="ARBA00001962"/>
    </source>
</evidence>
<dbReference type="InterPro" id="IPR036922">
    <property type="entry name" value="Rieske_2Fe-2S_sf"/>
</dbReference>
<dbReference type="AlphaFoldDB" id="A0A7W8UGW4"/>
<dbReference type="PROSITE" id="PS00570">
    <property type="entry name" value="RING_HYDROXYL_ALPHA"/>
    <property type="match status" value="1"/>
</dbReference>
<dbReference type="Pfam" id="PF00848">
    <property type="entry name" value="Ring_hydroxyl_A"/>
    <property type="match status" value="1"/>
</dbReference>
<dbReference type="Gene3D" id="2.102.10.10">
    <property type="entry name" value="Rieske [2Fe-2S] iron-sulphur domain"/>
    <property type="match status" value="1"/>
</dbReference>
<feature type="domain" description="Rieske" evidence="8">
    <location>
        <begin position="42"/>
        <end position="146"/>
    </location>
</feature>
<evidence type="ECO:0000259" key="8">
    <source>
        <dbReference type="PROSITE" id="PS51296"/>
    </source>
</evidence>
<dbReference type="InterPro" id="IPR015879">
    <property type="entry name" value="Ring_hydroxy_dOase_asu_C_dom"/>
</dbReference>
<protein>
    <submittedName>
        <fullName evidence="9">Rieske 2Fe-2S family protein</fullName>
    </submittedName>
</protein>
<proteinExistence type="predicted"/>